<dbReference type="InterPro" id="IPR019024">
    <property type="entry name" value="RNase_H2_suB_wHTH"/>
</dbReference>
<evidence type="ECO:0000313" key="9">
    <source>
        <dbReference type="EMBL" id="KAK3316355.1"/>
    </source>
</evidence>
<organism evidence="9 10">
    <name type="scientific">Apodospora peruviana</name>
    <dbReference type="NCBI Taxonomy" id="516989"/>
    <lineage>
        <taxon>Eukaryota</taxon>
        <taxon>Fungi</taxon>
        <taxon>Dikarya</taxon>
        <taxon>Ascomycota</taxon>
        <taxon>Pezizomycotina</taxon>
        <taxon>Sordariomycetes</taxon>
        <taxon>Sordariomycetidae</taxon>
        <taxon>Sordariales</taxon>
        <taxon>Lasiosphaeriaceae</taxon>
        <taxon>Apodospora</taxon>
    </lineage>
</organism>
<dbReference type="CDD" id="cd09270">
    <property type="entry name" value="RNase_H2-B"/>
    <property type="match status" value="1"/>
</dbReference>
<dbReference type="GO" id="GO:0005654">
    <property type="term" value="C:nucleoplasm"/>
    <property type="evidence" value="ECO:0007669"/>
    <property type="project" value="TreeGrafter"/>
</dbReference>
<feature type="domain" description="Ribonuclease H2 subunit B wHTH" evidence="7">
    <location>
        <begin position="131"/>
        <end position="359"/>
    </location>
</feature>
<evidence type="ECO:0000256" key="2">
    <source>
        <dbReference type="ARBA" id="ARBA00019062"/>
    </source>
</evidence>
<feature type="region of interest" description="Disordered" evidence="6">
    <location>
        <begin position="251"/>
        <end position="293"/>
    </location>
</feature>
<proteinExistence type="predicted"/>
<dbReference type="GO" id="GO:0006401">
    <property type="term" value="P:RNA catabolic process"/>
    <property type="evidence" value="ECO:0007669"/>
    <property type="project" value="TreeGrafter"/>
</dbReference>
<comment type="function">
    <text evidence="4">Non catalytic subunit of RNase H2, an endonuclease that specifically degrades the RNA of RNA:DNA hybrids. Participates in DNA replication, possibly by mediating the removal of lagging-strand Okazaki fragment RNA primers during DNA replication. Mediates the excision of single ribonucleotides from DNA:RNA duplexes.</text>
</comment>
<gene>
    <name evidence="9" type="ORF">B0H66DRAFT_292576</name>
</gene>
<evidence type="ECO:0000256" key="6">
    <source>
        <dbReference type="SAM" id="MobiDB-lite"/>
    </source>
</evidence>
<accession>A0AAE0M285</accession>
<feature type="compositionally biased region" description="Low complexity" evidence="6">
    <location>
        <begin position="1"/>
        <end position="32"/>
    </location>
</feature>
<dbReference type="AlphaFoldDB" id="A0AAE0M285"/>
<dbReference type="Pfam" id="PF09468">
    <property type="entry name" value="RNase_H2-Ydr279"/>
    <property type="match status" value="1"/>
</dbReference>
<reference evidence="9" key="2">
    <citation type="submission" date="2023-06" db="EMBL/GenBank/DDBJ databases">
        <authorList>
            <consortium name="Lawrence Berkeley National Laboratory"/>
            <person name="Haridas S."/>
            <person name="Hensen N."/>
            <person name="Bonometti L."/>
            <person name="Westerberg I."/>
            <person name="Brannstrom I.O."/>
            <person name="Guillou S."/>
            <person name="Cros-Aarteil S."/>
            <person name="Calhoun S."/>
            <person name="Kuo A."/>
            <person name="Mondo S."/>
            <person name="Pangilinan J."/>
            <person name="Riley R."/>
            <person name="Labutti K."/>
            <person name="Andreopoulos B."/>
            <person name="Lipzen A."/>
            <person name="Chen C."/>
            <person name="Yanf M."/>
            <person name="Daum C."/>
            <person name="Ng V."/>
            <person name="Clum A."/>
            <person name="Steindorff A."/>
            <person name="Ohm R."/>
            <person name="Martin F."/>
            <person name="Silar P."/>
            <person name="Natvig D."/>
            <person name="Lalanne C."/>
            <person name="Gautier V."/>
            <person name="Ament-Velasquez S.L."/>
            <person name="Kruys A."/>
            <person name="Hutchinson M.I."/>
            <person name="Powell A.J."/>
            <person name="Barry K."/>
            <person name="Miller A.N."/>
            <person name="Grigoriev I.V."/>
            <person name="Debuchy R."/>
            <person name="Gladieux P."/>
            <person name="Thoren M.H."/>
            <person name="Johannesson H."/>
        </authorList>
    </citation>
    <scope>NUCLEOTIDE SEQUENCE</scope>
    <source>
        <strain evidence="9">CBS 118394</strain>
    </source>
</reference>
<reference evidence="9" key="1">
    <citation type="journal article" date="2023" name="Mol. Phylogenet. Evol.">
        <title>Genome-scale phylogeny and comparative genomics of the fungal order Sordariales.</title>
        <authorList>
            <person name="Hensen N."/>
            <person name="Bonometti L."/>
            <person name="Westerberg I."/>
            <person name="Brannstrom I.O."/>
            <person name="Guillou S."/>
            <person name="Cros-Aarteil S."/>
            <person name="Calhoun S."/>
            <person name="Haridas S."/>
            <person name="Kuo A."/>
            <person name="Mondo S."/>
            <person name="Pangilinan J."/>
            <person name="Riley R."/>
            <person name="LaButti K."/>
            <person name="Andreopoulos B."/>
            <person name="Lipzen A."/>
            <person name="Chen C."/>
            <person name="Yan M."/>
            <person name="Daum C."/>
            <person name="Ng V."/>
            <person name="Clum A."/>
            <person name="Steindorff A."/>
            <person name="Ohm R.A."/>
            <person name="Martin F."/>
            <person name="Silar P."/>
            <person name="Natvig D.O."/>
            <person name="Lalanne C."/>
            <person name="Gautier V."/>
            <person name="Ament-Velasquez S.L."/>
            <person name="Kruys A."/>
            <person name="Hutchinson M.I."/>
            <person name="Powell A.J."/>
            <person name="Barry K."/>
            <person name="Miller A.N."/>
            <person name="Grigoriev I.V."/>
            <person name="Debuchy R."/>
            <person name="Gladieux P."/>
            <person name="Hiltunen Thoren M."/>
            <person name="Johannesson H."/>
        </authorList>
    </citation>
    <scope>NUCLEOTIDE SEQUENCE</scope>
    <source>
        <strain evidence="9">CBS 118394</strain>
    </source>
</reference>
<dbReference type="GO" id="GO:0032299">
    <property type="term" value="C:ribonuclease H2 complex"/>
    <property type="evidence" value="ECO:0007669"/>
    <property type="project" value="InterPro"/>
</dbReference>
<feature type="compositionally biased region" description="Polar residues" evidence="6">
    <location>
        <begin position="251"/>
        <end position="291"/>
    </location>
</feature>
<keyword evidence="10" id="KW-1185">Reference proteome</keyword>
<dbReference type="PANTHER" id="PTHR13383:SF11">
    <property type="entry name" value="RIBONUCLEASE H2 SUBUNIT B"/>
    <property type="match status" value="1"/>
</dbReference>
<sequence length="455" mass="49826">MARTRSTKGAGAGAKATSSPKTATTTTNNSSTVYTLPAESENPPRVFVLPKQTSPEARIVTLQNPRYSKPTRYLACASTGFYEFTKISASKTAPRSWLLHGSQGDDCDNKFDTHTTRGADLYVSSAIDPVFLVLPALVKSGSDKKRRFLSSDDHFDALSESSSTTDETTSHLSELLKWPEIRRILEKRMETVCDTVEAGGEQMFRLNQDKLLDEILLKAKRMAKHGLPKSMVEKFVTKALEAPILGIRSAQAASKPSNAATSQQESSHDNSGANTPSLESADSQSTMSSVETTYTSVSDASTAATSVSSLSSAAAEEPNNEVVNAMSASQEVIDLQTLRVAFDFICSTYLPPALSKALKENLLATNDSRKGTDFKPLDDYLVQLAKLRQLAVAARSTDYSRKRTMDEEADERAEKKRKKEEEDKIKNANMSRGVKQLKKVNTSGMKKLSEFFKKK</sequence>
<evidence type="ECO:0000256" key="5">
    <source>
        <dbReference type="ARBA" id="ARBA00033464"/>
    </source>
</evidence>
<evidence type="ECO:0000256" key="4">
    <source>
        <dbReference type="ARBA" id="ARBA00024778"/>
    </source>
</evidence>
<feature type="region of interest" description="Disordered" evidence="6">
    <location>
        <begin position="398"/>
        <end position="439"/>
    </location>
</feature>
<evidence type="ECO:0000256" key="3">
    <source>
        <dbReference type="ARBA" id="ARBA00023242"/>
    </source>
</evidence>
<keyword evidence="3" id="KW-0539">Nucleus</keyword>
<protein>
    <recommendedName>
        <fullName evidence="2">Ribonuclease H2 subunit B</fullName>
    </recommendedName>
    <alternativeName>
        <fullName evidence="5">Ribonuclease HI subunit B</fullName>
    </alternativeName>
</protein>
<dbReference type="InterPro" id="IPR040456">
    <property type="entry name" value="RNase_H2_suB"/>
</dbReference>
<dbReference type="EMBL" id="JAUEDM010000005">
    <property type="protein sequence ID" value="KAK3316355.1"/>
    <property type="molecule type" value="Genomic_DNA"/>
</dbReference>
<feature type="region of interest" description="Disordered" evidence="6">
    <location>
        <begin position="1"/>
        <end position="39"/>
    </location>
</feature>
<evidence type="ECO:0000259" key="7">
    <source>
        <dbReference type="Pfam" id="PF09468"/>
    </source>
</evidence>
<dbReference type="PANTHER" id="PTHR13383">
    <property type="entry name" value="RIBONUCLEASE H2 SUBUNIT B"/>
    <property type="match status" value="1"/>
</dbReference>
<feature type="domain" description="Rnh202 triple barrel" evidence="8">
    <location>
        <begin position="48"/>
        <end position="128"/>
    </location>
</feature>
<dbReference type="Gene3D" id="1.10.20.120">
    <property type="match status" value="1"/>
</dbReference>
<evidence type="ECO:0000259" key="8">
    <source>
        <dbReference type="Pfam" id="PF17745"/>
    </source>
</evidence>
<dbReference type="Proteomes" id="UP001283341">
    <property type="component" value="Unassembled WGS sequence"/>
</dbReference>
<evidence type="ECO:0000313" key="10">
    <source>
        <dbReference type="Proteomes" id="UP001283341"/>
    </source>
</evidence>
<name>A0AAE0M285_9PEZI</name>
<comment type="caution">
    <text evidence="9">The sequence shown here is derived from an EMBL/GenBank/DDBJ whole genome shotgun (WGS) entry which is preliminary data.</text>
</comment>
<dbReference type="Pfam" id="PF17745">
    <property type="entry name" value="Ydr279_N"/>
    <property type="match status" value="1"/>
</dbReference>
<evidence type="ECO:0000256" key="1">
    <source>
        <dbReference type="ARBA" id="ARBA00004123"/>
    </source>
</evidence>
<comment type="subcellular location">
    <subcellularLocation>
        <location evidence="1">Nucleus</location>
    </subcellularLocation>
</comment>
<dbReference type="InterPro" id="IPR041195">
    <property type="entry name" value="Rnh202_N"/>
</dbReference>